<evidence type="ECO:0000313" key="1">
    <source>
        <dbReference type="EMBL" id="MBE9212843.1"/>
    </source>
</evidence>
<comment type="caution">
    <text evidence="1">The sequence shown here is derived from an EMBL/GenBank/DDBJ whole genome shotgun (WGS) entry which is preliminary data.</text>
</comment>
<sequence>MVQAPQQITEFTKEKVQQAVDAILEVLAEPEKELHKEARDAFVQGDYARVKRLASTNLSDYYCKSLGYLGGALKLTPNTDTILAESARAAADFNKEKVLSQLRDKIKSALG</sequence>
<organism evidence="1 2">
    <name type="scientific">Plectonema cf. radiosum LEGE 06105</name>
    <dbReference type="NCBI Taxonomy" id="945769"/>
    <lineage>
        <taxon>Bacteria</taxon>
        <taxon>Bacillati</taxon>
        <taxon>Cyanobacteriota</taxon>
        <taxon>Cyanophyceae</taxon>
        <taxon>Oscillatoriophycideae</taxon>
        <taxon>Oscillatoriales</taxon>
        <taxon>Microcoleaceae</taxon>
        <taxon>Plectonema</taxon>
    </lineage>
</organism>
<dbReference type="AlphaFoldDB" id="A0A8J7FB18"/>
<proteinExistence type="predicted"/>
<name>A0A8J7FB18_9CYAN</name>
<accession>A0A8J7FB18</accession>
<gene>
    <name evidence="1" type="ORF">IQ247_09080</name>
</gene>
<reference evidence="1" key="1">
    <citation type="submission" date="2020-10" db="EMBL/GenBank/DDBJ databases">
        <authorList>
            <person name="Castelo-Branco R."/>
            <person name="Eusebio N."/>
            <person name="Adriana R."/>
            <person name="Vieira A."/>
            <person name="Brugerolle De Fraissinette N."/>
            <person name="Rezende De Castro R."/>
            <person name="Schneider M.P."/>
            <person name="Vasconcelos V."/>
            <person name="Leao P.N."/>
        </authorList>
    </citation>
    <scope>NUCLEOTIDE SEQUENCE</scope>
    <source>
        <strain evidence="1">LEGE 06105</strain>
    </source>
</reference>
<evidence type="ECO:0000313" key="2">
    <source>
        <dbReference type="Proteomes" id="UP000620559"/>
    </source>
</evidence>
<dbReference type="Proteomes" id="UP000620559">
    <property type="component" value="Unassembled WGS sequence"/>
</dbReference>
<protein>
    <submittedName>
        <fullName evidence="1">Uncharacterized protein</fullName>
    </submittedName>
</protein>
<keyword evidence="2" id="KW-1185">Reference proteome</keyword>
<dbReference type="RefSeq" id="WP_193919156.1">
    <property type="nucleotide sequence ID" value="NZ_JADEWL010000020.1"/>
</dbReference>
<dbReference type="EMBL" id="JADEWL010000020">
    <property type="protein sequence ID" value="MBE9212843.1"/>
    <property type="molecule type" value="Genomic_DNA"/>
</dbReference>